<dbReference type="EMBL" id="CP039543">
    <property type="protein sequence ID" value="QJT10233.1"/>
    <property type="molecule type" value="Genomic_DNA"/>
</dbReference>
<reference evidence="1 2" key="1">
    <citation type="submission" date="2019-04" db="EMBL/GenBank/DDBJ databases">
        <title>Isolation and culture of sulfate reducing bacteria from the cold seep of the South China Sea.</title>
        <authorList>
            <person name="Sun C."/>
            <person name="Liu R."/>
        </authorList>
    </citation>
    <scope>NUCLEOTIDE SEQUENCE [LARGE SCALE GENOMIC DNA]</scope>
    <source>
        <strain evidence="1 2">CS1</strain>
    </source>
</reference>
<keyword evidence="2" id="KW-1185">Reference proteome</keyword>
<proteinExistence type="predicted"/>
<evidence type="ECO:0008006" key="3">
    <source>
        <dbReference type="Google" id="ProtNLM"/>
    </source>
</evidence>
<organism evidence="1 2">
    <name type="scientific">Oceanidesulfovibrio marinus</name>
    <dbReference type="NCBI Taxonomy" id="370038"/>
    <lineage>
        <taxon>Bacteria</taxon>
        <taxon>Pseudomonadati</taxon>
        <taxon>Thermodesulfobacteriota</taxon>
        <taxon>Desulfovibrionia</taxon>
        <taxon>Desulfovibrionales</taxon>
        <taxon>Desulfovibrionaceae</taxon>
        <taxon>Oceanidesulfovibrio</taxon>
    </lineage>
</organism>
<dbReference type="Proteomes" id="UP000503251">
    <property type="component" value="Chromosome"/>
</dbReference>
<accession>A0ABX6NHW3</accession>
<gene>
    <name evidence="1" type="ORF">E8L03_15420</name>
</gene>
<name>A0ABX6NHW3_9BACT</name>
<evidence type="ECO:0000313" key="2">
    <source>
        <dbReference type="Proteomes" id="UP000503251"/>
    </source>
</evidence>
<evidence type="ECO:0000313" key="1">
    <source>
        <dbReference type="EMBL" id="QJT10233.1"/>
    </source>
</evidence>
<dbReference type="RefSeq" id="WP_171267829.1">
    <property type="nucleotide sequence ID" value="NZ_CP039543.1"/>
</dbReference>
<sequence>MIARLIEALGRRIREDLAGFLLEHPEAEVLTEPPVYVGGLPEGLGGEEAFPCVVVSWEEAEDSEKESVVSVEITLCMSSHRGPQGLEQWTAAFTDRLRTILRKARVLDDEFERQWPVRTRRPDPRREQHRYAVVVLATTWRRPAPRQIVEGFEI</sequence>
<protein>
    <recommendedName>
        <fullName evidence="3">DUF3168 domain-containing protein</fullName>
    </recommendedName>
</protein>